<sequence>MYNVSMVGYIYAIISSLFFALYIIPRKLTKTQPIYFSVLMSTGFFVGSLVLYLLQPFLKFHEAINISLLWAYPAGIIWAVSFVAFVRSIDSIGISRSGQWKNLQGPVGIILGLFLLGESAHTNSVFAILAGVAVFLSAVFLTNTRSSDNTENSNSGILLGILSGLGFGVVSAINKYVTVNVGVYSQQVVWSFGILSTLLLYMLSQEKLRKNFTPIGRKDWTLSILSGFLYLGASFFMLQSYKLIPVSIGLTIIQLSILWVIAIGIFIFKEIDLKKYWFKILLGIIFALVGIGFLLLAQFK</sequence>
<keyword evidence="5 6" id="KW-0472">Membrane</keyword>
<evidence type="ECO:0000256" key="4">
    <source>
        <dbReference type="ARBA" id="ARBA00022989"/>
    </source>
</evidence>
<accession>A0A2M7RZ49</accession>
<feature type="transmembrane region" description="Helical" evidence="6">
    <location>
        <begin position="36"/>
        <end position="54"/>
    </location>
</feature>
<evidence type="ECO:0000313" key="8">
    <source>
        <dbReference type="Proteomes" id="UP000230105"/>
    </source>
</evidence>
<dbReference type="SUPFAM" id="SSF103481">
    <property type="entry name" value="Multidrug resistance efflux transporter EmrE"/>
    <property type="match status" value="2"/>
</dbReference>
<reference evidence="8" key="1">
    <citation type="submission" date="2017-09" db="EMBL/GenBank/DDBJ databases">
        <title>Depth-based differentiation of microbial function through sediment-hosted aquifers and enrichment of novel symbionts in the deep terrestrial subsurface.</title>
        <authorList>
            <person name="Probst A.J."/>
            <person name="Ladd B."/>
            <person name="Jarett J.K."/>
            <person name="Geller-Mcgrath D.E."/>
            <person name="Sieber C.M.K."/>
            <person name="Emerson J.B."/>
            <person name="Anantharaman K."/>
            <person name="Thomas B.C."/>
            <person name="Malmstrom R."/>
            <person name="Stieglmeier M."/>
            <person name="Klingl A."/>
            <person name="Woyke T."/>
            <person name="Ryan C.M."/>
            <person name="Banfield J.F."/>
        </authorList>
    </citation>
    <scope>NUCLEOTIDE SEQUENCE [LARGE SCALE GENOMIC DNA]</scope>
</reference>
<dbReference type="PANTHER" id="PTHR16119:SF17">
    <property type="entry name" value="TRANSMEMBRANE PROTEIN 144"/>
    <property type="match status" value="1"/>
</dbReference>
<feature type="transmembrane region" description="Helical" evidence="6">
    <location>
        <begin position="156"/>
        <end position="177"/>
    </location>
</feature>
<dbReference type="InterPro" id="IPR010651">
    <property type="entry name" value="Sugar_transport"/>
</dbReference>
<evidence type="ECO:0000313" key="7">
    <source>
        <dbReference type="EMBL" id="PIZ10942.1"/>
    </source>
</evidence>
<keyword evidence="3 6" id="KW-0812">Transmembrane</keyword>
<protein>
    <recommendedName>
        <fullName evidence="9">EamA domain-containing protein</fullName>
    </recommendedName>
</protein>
<evidence type="ECO:0000256" key="1">
    <source>
        <dbReference type="ARBA" id="ARBA00004141"/>
    </source>
</evidence>
<dbReference type="Pfam" id="PF06800">
    <property type="entry name" value="Sugar_transport"/>
    <property type="match status" value="1"/>
</dbReference>
<evidence type="ECO:0000256" key="2">
    <source>
        <dbReference type="ARBA" id="ARBA00006117"/>
    </source>
</evidence>
<feature type="transmembrane region" description="Helical" evidence="6">
    <location>
        <begin position="222"/>
        <end position="241"/>
    </location>
</feature>
<evidence type="ECO:0000256" key="3">
    <source>
        <dbReference type="ARBA" id="ARBA00022692"/>
    </source>
</evidence>
<dbReference type="InterPro" id="IPR037185">
    <property type="entry name" value="EmrE-like"/>
</dbReference>
<evidence type="ECO:0008006" key="9">
    <source>
        <dbReference type="Google" id="ProtNLM"/>
    </source>
</evidence>
<feature type="transmembrane region" description="Helical" evidence="6">
    <location>
        <begin position="123"/>
        <end position="144"/>
    </location>
</feature>
<dbReference type="GO" id="GO:0016020">
    <property type="term" value="C:membrane"/>
    <property type="evidence" value="ECO:0007669"/>
    <property type="project" value="UniProtKB-SubCell"/>
</dbReference>
<comment type="similarity">
    <text evidence="2">Belongs to the GRP transporter (TC 2.A.7.5) family.</text>
</comment>
<organism evidence="7 8">
    <name type="scientific">Candidatus Falkowbacteria bacterium CG_4_10_14_0_8_um_filter_41_36</name>
    <dbReference type="NCBI Taxonomy" id="1974556"/>
    <lineage>
        <taxon>Bacteria</taxon>
        <taxon>Candidatus Falkowiibacteriota</taxon>
    </lineage>
</organism>
<feature type="transmembrane region" description="Helical" evidence="6">
    <location>
        <begin position="247"/>
        <end position="268"/>
    </location>
</feature>
<feature type="transmembrane region" description="Helical" evidence="6">
    <location>
        <begin position="183"/>
        <end position="201"/>
    </location>
</feature>
<comment type="subcellular location">
    <subcellularLocation>
        <location evidence="1">Membrane</location>
        <topology evidence="1">Multi-pass membrane protein</topology>
    </subcellularLocation>
</comment>
<evidence type="ECO:0000256" key="5">
    <source>
        <dbReference type="ARBA" id="ARBA00023136"/>
    </source>
</evidence>
<dbReference type="Proteomes" id="UP000230105">
    <property type="component" value="Unassembled WGS sequence"/>
</dbReference>
<feature type="transmembrane region" description="Helical" evidence="6">
    <location>
        <begin position="280"/>
        <end position="299"/>
    </location>
</feature>
<name>A0A2M7RZ49_9BACT</name>
<proteinExistence type="inferred from homology"/>
<feature type="transmembrane region" description="Helical" evidence="6">
    <location>
        <begin position="6"/>
        <end position="24"/>
    </location>
</feature>
<dbReference type="PANTHER" id="PTHR16119">
    <property type="entry name" value="TRANSMEMBRANE PROTEIN 144"/>
    <property type="match status" value="1"/>
</dbReference>
<evidence type="ECO:0000256" key="6">
    <source>
        <dbReference type="SAM" id="Phobius"/>
    </source>
</evidence>
<dbReference type="GO" id="GO:0015144">
    <property type="term" value="F:carbohydrate transmembrane transporter activity"/>
    <property type="evidence" value="ECO:0007669"/>
    <property type="project" value="InterPro"/>
</dbReference>
<dbReference type="EMBL" id="PFMP01000021">
    <property type="protein sequence ID" value="PIZ10942.1"/>
    <property type="molecule type" value="Genomic_DNA"/>
</dbReference>
<feature type="transmembrane region" description="Helical" evidence="6">
    <location>
        <begin position="66"/>
        <end position="86"/>
    </location>
</feature>
<dbReference type="AlphaFoldDB" id="A0A2M7RZ49"/>
<gene>
    <name evidence="7" type="ORF">COY54_00925</name>
</gene>
<comment type="caution">
    <text evidence="7">The sequence shown here is derived from an EMBL/GenBank/DDBJ whole genome shotgun (WGS) entry which is preliminary data.</text>
</comment>
<keyword evidence="4 6" id="KW-1133">Transmembrane helix</keyword>